<name>E3JUT6_PUCGT</name>
<dbReference type="VEuPathDB" id="FungiDB:PGTG_01142"/>
<evidence type="ECO:0000256" key="1">
    <source>
        <dbReference type="SAM" id="MobiDB-lite"/>
    </source>
</evidence>
<feature type="region of interest" description="Disordered" evidence="1">
    <location>
        <begin position="41"/>
        <end position="133"/>
    </location>
</feature>
<dbReference type="InParanoid" id="E3JUT6"/>
<dbReference type="GeneID" id="10543805"/>
<evidence type="ECO:0000313" key="3">
    <source>
        <dbReference type="Proteomes" id="UP000008783"/>
    </source>
</evidence>
<protein>
    <submittedName>
        <fullName evidence="2">Uncharacterized protein</fullName>
    </submittedName>
</protein>
<feature type="compositionally biased region" description="Basic and acidic residues" evidence="1">
    <location>
        <begin position="48"/>
        <end position="59"/>
    </location>
</feature>
<feature type="compositionally biased region" description="Acidic residues" evidence="1">
    <location>
        <begin position="112"/>
        <end position="133"/>
    </location>
</feature>
<sequence>MGQPGVAFQNEADISMTRASSFVGGRHVAGSLSEHCRARSATLPAKCPRADGHEPEAKRDKRQKKNPTAKKKPMASTEMAAPQSQTKEGESLSKDLPEGIEEGEGKKKDFVEIVEEEDEGSTTKEDEEQVDSV</sequence>
<evidence type="ECO:0000313" key="2">
    <source>
        <dbReference type="EMBL" id="EFP75811.1"/>
    </source>
</evidence>
<accession>E3JUT6</accession>
<dbReference type="Proteomes" id="UP000008783">
    <property type="component" value="Unassembled WGS sequence"/>
</dbReference>
<organism evidence="2 3">
    <name type="scientific">Puccinia graminis f. sp. tritici (strain CRL 75-36-700-3 / race SCCL)</name>
    <name type="common">Black stem rust fungus</name>
    <dbReference type="NCBI Taxonomy" id="418459"/>
    <lineage>
        <taxon>Eukaryota</taxon>
        <taxon>Fungi</taxon>
        <taxon>Dikarya</taxon>
        <taxon>Basidiomycota</taxon>
        <taxon>Pucciniomycotina</taxon>
        <taxon>Pucciniomycetes</taxon>
        <taxon>Pucciniales</taxon>
        <taxon>Pucciniaceae</taxon>
        <taxon>Puccinia</taxon>
    </lineage>
</organism>
<dbReference type="AlphaFoldDB" id="E3JUT6"/>
<reference evidence="3" key="2">
    <citation type="journal article" date="2011" name="Proc. Natl. Acad. Sci. U.S.A.">
        <title>Obligate biotrophy features unraveled by the genomic analysis of rust fungi.</title>
        <authorList>
            <person name="Duplessis S."/>
            <person name="Cuomo C.A."/>
            <person name="Lin Y.-C."/>
            <person name="Aerts A."/>
            <person name="Tisserant E."/>
            <person name="Veneault-Fourrey C."/>
            <person name="Joly D.L."/>
            <person name="Hacquard S."/>
            <person name="Amselem J."/>
            <person name="Cantarel B.L."/>
            <person name="Chiu R."/>
            <person name="Coutinho P.M."/>
            <person name="Feau N."/>
            <person name="Field M."/>
            <person name="Frey P."/>
            <person name="Gelhaye E."/>
            <person name="Goldberg J."/>
            <person name="Grabherr M.G."/>
            <person name="Kodira C.D."/>
            <person name="Kohler A."/>
            <person name="Kuees U."/>
            <person name="Lindquist E.A."/>
            <person name="Lucas S.M."/>
            <person name="Mago R."/>
            <person name="Mauceli E."/>
            <person name="Morin E."/>
            <person name="Murat C."/>
            <person name="Pangilinan J.L."/>
            <person name="Park R."/>
            <person name="Pearson M."/>
            <person name="Quesneville H."/>
            <person name="Rouhier N."/>
            <person name="Sakthikumar S."/>
            <person name="Salamov A.A."/>
            <person name="Schmutz J."/>
            <person name="Selles B."/>
            <person name="Shapiro H."/>
            <person name="Tanguay P."/>
            <person name="Tuskan G.A."/>
            <person name="Henrissat B."/>
            <person name="Van de Peer Y."/>
            <person name="Rouze P."/>
            <person name="Ellis J.G."/>
            <person name="Dodds P.N."/>
            <person name="Schein J.E."/>
            <person name="Zhong S."/>
            <person name="Hamelin R.C."/>
            <person name="Grigoriev I.V."/>
            <person name="Szabo L.J."/>
            <person name="Martin F."/>
        </authorList>
    </citation>
    <scope>NUCLEOTIDE SEQUENCE [LARGE SCALE GENOMIC DNA]</scope>
    <source>
        <strain evidence="3">CRL 75-36-700-3 / race SCCL</strain>
    </source>
</reference>
<reference key="1">
    <citation type="submission" date="2007-01" db="EMBL/GenBank/DDBJ databases">
        <title>The Genome Sequence of Puccinia graminis f. sp. tritici Strain CRL 75-36-700-3.</title>
        <authorList>
            <consortium name="The Broad Institute Genome Sequencing Platform"/>
            <person name="Birren B."/>
            <person name="Lander E."/>
            <person name="Galagan J."/>
            <person name="Nusbaum C."/>
            <person name="Devon K."/>
            <person name="Cuomo C."/>
            <person name="Jaffe D."/>
            <person name="Butler J."/>
            <person name="Alvarez P."/>
            <person name="Gnerre S."/>
            <person name="Grabherr M."/>
            <person name="Mauceli E."/>
            <person name="Brockman W."/>
            <person name="Young S."/>
            <person name="LaButti K."/>
            <person name="Sykes S."/>
            <person name="DeCaprio D."/>
            <person name="Crawford M."/>
            <person name="Koehrsen M."/>
            <person name="Engels R."/>
            <person name="Montgomery P."/>
            <person name="Pearson M."/>
            <person name="Howarth C."/>
            <person name="Larson L."/>
            <person name="White J."/>
            <person name="Zeng Q."/>
            <person name="Kodira C."/>
            <person name="Yandava C."/>
            <person name="Alvarado L."/>
            <person name="O'Leary S."/>
            <person name="Szabo L."/>
            <person name="Dean R."/>
            <person name="Schein J."/>
        </authorList>
    </citation>
    <scope>NUCLEOTIDE SEQUENCE</scope>
    <source>
        <strain>CRL 75-36-700-3</strain>
    </source>
</reference>
<feature type="compositionally biased region" description="Basic and acidic residues" evidence="1">
    <location>
        <begin position="87"/>
        <end position="111"/>
    </location>
</feature>
<keyword evidence="3" id="KW-1185">Reference proteome</keyword>
<proteinExistence type="predicted"/>
<dbReference type="KEGG" id="pgr:PGTG_01142"/>
<gene>
    <name evidence="2" type="ORF">PGTG_01142</name>
</gene>
<dbReference type="HOGENOM" id="CLU_1907712_0_0_1"/>
<feature type="compositionally biased region" description="Basic residues" evidence="1">
    <location>
        <begin position="60"/>
        <end position="73"/>
    </location>
</feature>
<dbReference type="RefSeq" id="XP_003320230.1">
    <property type="nucleotide sequence ID" value="XM_003320182.1"/>
</dbReference>
<dbReference type="EMBL" id="DS178264">
    <property type="protein sequence ID" value="EFP75811.1"/>
    <property type="molecule type" value="Genomic_DNA"/>
</dbReference>